<name>A0A1E2V8M7_9GAMM</name>
<dbReference type="Pfam" id="PF12261">
    <property type="entry name" value="T_hemolysin"/>
    <property type="match status" value="1"/>
</dbReference>
<comment type="caution">
    <text evidence="1">The sequence shown here is derived from an EMBL/GenBank/DDBJ whole genome shotgun (WGS) entry which is preliminary data.</text>
</comment>
<dbReference type="InterPro" id="IPR022050">
    <property type="entry name" value="T_hemolysin"/>
</dbReference>
<reference evidence="1 2" key="1">
    <citation type="submission" date="2016-08" db="EMBL/GenBank/DDBJ databases">
        <authorList>
            <person name="Seilhamer J.J."/>
        </authorList>
    </citation>
    <scope>NUCLEOTIDE SEQUENCE [LARGE SCALE GENOMIC DNA]</scope>
    <source>
        <strain evidence="1 2">PH27A</strain>
    </source>
</reference>
<dbReference type="AlphaFoldDB" id="A0A1E2V8M7"/>
<evidence type="ECO:0000313" key="2">
    <source>
        <dbReference type="Proteomes" id="UP000094291"/>
    </source>
</evidence>
<accession>A0A1E2V8M7</accession>
<keyword evidence="2" id="KW-1185">Reference proteome</keyword>
<gene>
    <name evidence="1" type="ORF">BFW38_07160</name>
</gene>
<dbReference type="RefSeq" id="WP_068997776.1">
    <property type="nucleotide sequence ID" value="NZ_MDTQ01000001.1"/>
</dbReference>
<organism evidence="1 2">
    <name type="scientific">Terasakiispira papahanaumokuakeensis</name>
    <dbReference type="NCBI Taxonomy" id="197479"/>
    <lineage>
        <taxon>Bacteria</taxon>
        <taxon>Pseudomonadati</taxon>
        <taxon>Pseudomonadota</taxon>
        <taxon>Gammaproteobacteria</taxon>
        <taxon>Oceanospirillales</taxon>
        <taxon>Terasakiispira</taxon>
    </lineage>
</organism>
<dbReference type="STRING" id="197479.BFW38_07160"/>
<evidence type="ECO:0008006" key="3">
    <source>
        <dbReference type="Google" id="ProtNLM"/>
    </source>
</evidence>
<protein>
    <recommendedName>
        <fullName evidence="3">Thermostable hemolysin</fullName>
    </recommendedName>
</protein>
<dbReference type="Proteomes" id="UP000094291">
    <property type="component" value="Unassembled WGS sequence"/>
</dbReference>
<evidence type="ECO:0000313" key="1">
    <source>
        <dbReference type="EMBL" id="ODC03360.1"/>
    </source>
</evidence>
<proteinExistence type="predicted"/>
<sequence>MRSRSLPHQITCDKNDFSARAISSVQTINDEHPSYCWTLMQSPVQRCAAEQFIQHMYADQHHARIQSFMPQLFGLMDEHSIQAVVGIRHAQAQTLFLERYLDSPAEQCLSQALGEEVNRHSLVEIGQLSTNRPGIMALLLPRLFHQLHQQGARWLVFTATQRVRNSFRRLGLDAEVLGEASIGVLSAQEQAAWGHYYQHQPLVMGGRLPQVTPLKRTPSLSLQEAIA</sequence>
<dbReference type="EMBL" id="MDTQ01000001">
    <property type="protein sequence ID" value="ODC03360.1"/>
    <property type="molecule type" value="Genomic_DNA"/>
</dbReference>